<name>A0A5C7WQQ6_METME</name>
<evidence type="ECO:0000256" key="2">
    <source>
        <dbReference type="PROSITE-ProRule" id="PRU00169"/>
    </source>
</evidence>
<dbReference type="CDD" id="cd00156">
    <property type="entry name" value="REC"/>
    <property type="match status" value="1"/>
</dbReference>
<dbReference type="InterPro" id="IPR050595">
    <property type="entry name" value="Bact_response_regulator"/>
</dbReference>
<accession>A0A5C7WQQ6</accession>
<dbReference type="SUPFAM" id="SSF52172">
    <property type="entry name" value="CheY-like"/>
    <property type="match status" value="1"/>
</dbReference>
<evidence type="ECO:0000313" key="4">
    <source>
        <dbReference type="EMBL" id="TXI39005.1"/>
    </source>
</evidence>
<evidence type="ECO:0000313" key="5">
    <source>
        <dbReference type="Proteomes" id="UP000321374"/>
    </source>
</evidence>
<dbReference type="Gene3D" id="3.40.50.2300">
    <property type="match status" value="1"/>
</dbReference>
<dbReference type="SMART" id="SM00448">
    <property type="entry name" value="REC"/>
    <property type="match status" value="1"/>
</dbReference>
<sequence>MYRLLLVEDSALIRDVIVEMLHDCNQLDIKDIATTSDEAIDLLNKRQYDMIVLDIELAKGTGFDVVRHTRQQDYPFKAPDIVMLTNHGNSYYRNLAQNMGVEYFFDKSLQFDECIDVIQQHASELN</sequence>
<dbReference type="InterPro" id="IPR001789">
    <property type="entry name" value="Sig_transdc_resp-reg_receiver"/>
</dbReference>
<protein>
    <submittedName>
        <fullName evidence="4">Response regulator</fullName>
    </submittedName>
</protein>
<dbReference type="OrthoDB" id="5593303at2"/>
<feature type="domain" description="Response regulatory" evidence="3">
    <location>
        <begin position="3"/>
        <end position="122"/>
    </location>
</feature>
<dbReference type="STRING" id="1122236.GCA_000378225_01396"/>
<proteinExistence type="predicted"/>
<reference evidence="4 5" key="1">
    <citation type="submission" date="2018-09" db="EMBL/GenBank/DDBJ databases">
        <title>Metagenome Assembled Genomes from an Advanced Water Purification Facility.</title>
        <authorList>
            <person name="Stamps B.W."/>
            <person name="Spear J.R."/>
        </authorList>
    </citation>
    <scope>NUCLEOTIDE SEQUENCE [LARGE SCALE GENOMIC DNA]</scope>
    <source>
        <strain evidence="4">Bin_42_2</strain>
    </source>
</reference>
<dbReference type="Pfam" id="PF00072">
    <property type="entry name" value="Response_reg"/>
    <property type="match status" value="1"/>
</dbReference>
<evidence type="ECO:0000256" key="1">
    <source>
        <dbReference type="ARBA" id="ARBA00022553"/>
    </source>
</evidence>
<feature type="modified residue" description="4-aspartylphosphate" evidence="2">
    <location>
        <position position="54"/>
    </location>
</feature>
<comment type="caution">
    <text evidence="4">The sequence shown here is derived from an EMBL/GenBank/DDBJ whole genome shotgun (WGS) entry which is preliminary data.</text>
</comment>
<dbReference type="AlphaFoldDB" id="A0A5C7WQQ6"/>
<evidence type="ECO:0000259" key="3">
    <source>
        <dbReference type="PROSITE" id="PS50110"/>
    </source>
</evidence>
<dbReference type="GO" id="GO:0000160">
    <property type="term" value="P:phosphorelay signal transduction system"/>
    <property type="evidence" value="ECO:0007669"/>
    <property type="project" value="InterPro"/>
</dbReference>
<organism evidence="4 5">
    <name type="scientific">Methylophilus methylotrophus</name>
    <name type="common">Bacterium W3A1</name>
    <dbReference type="NCBI Taxonomy" id="17"/>
    <lineage>
        <taxon>Bacteria</taxon>
        <taxon>Pseudomonadati</taxon>
        <taxon>Pseudomonadota</taxon>
        <taxon>Betaproteobacteria</taxon>
        <taxon>Nitrosomonadales</taxon>
        <taxon>Methylophilaceae</taxon>
        <taxon>Methylophilus</taxon>
    </lineage>
</organism>
<dbReference type="PANTHER" id="PTHR44591">
    <property type="entry name" value="STRESS RESPONSE REGULATOR PROTEIN 1"/>
    <property type="match status" value="1"/>
</dbReference>
<keyword evidence="1 2" id="KW-0597">Phosphoprotein</keyword>
<dbReference type="PROSITE" id="PS50110">
    <property type="entry name" value="RESPONSE_REGULATORY"/>
    <property type="match status" value="1"/>
</dbReference>
<dbReference type="InterPro" id="IPR011006">
    <property type="entry name" value="CheY-like_superfamily"/>
</dbReference>
<dbReference type="Proteomes" id="UP000321374">
    <property type="component" value="Unassembled WGS sequence"/>
</dbReference>
<dbReference type="EMBL" id="SSGG01000001">
    <property type="protein sequence ID" value="TXI39005.1"/>
    <property type="molecule type" value="Genomic_DNA"/>
</dbReference>
<gene>
    <name evidence="4" type="ORF">E6Q51_00030</name>
</gene>
<dbReference type="RefSeq" id="WP_018986370.1">
    <property type="nucleotide sequence ID" value="NZ_CP033953.1"/>
</dbReference>
<dbReference type="PANTHER" id="PTHR44591:SF3">
    <property type="entry name" value="RESPONSE REGULATORY DOMAIN-CONTAINING PROTEIN"/>
    <property type="match status" value="1"/>
</dbReference>